<dbReference type="EMBL" id="UGPG01000001">
    <property type="protein sequence ID" value="STY44523.1"/>
    <property type="molecule type" value="Genomic_DNA"/>
</dbReference>
<dbReference type="Proteomes" id="UP000254879">
    <property type="component" value="Unassembled WGS sequence"/>
</dbReference>
<reference evidence="2 3" key="1">
    <citation type="submission" date="2018-06" db="EMBL/GenBank/DDBJ databases">
        <authorList>
            <consortium name="Pathogen Informatics"/>
            <person name="Doyle S."/>
        </authorList>
    </citation>
    <scope>NUCLEOTIDE SEQUENCE [LARGE SCALE GENOMIC DNA]</scope>
    <source>
        <strain evidence="3">NCTC 10815</strain>
    </source>
</reference>
<sequence>MFQSNKQAAHRAATRMKQALRQLETKQDPLNDKQTSVQGNQNAHCLVKQEIQGATRFQQAMEIDIANIQKVASSFEAMDLGIGKTYNKMS</sequence>
<proteinExistence type="predicted"/>
<organism evidence="2 3">
    <name type="scientific">Listeria grayi</name>
    <name type="common">Listeria murrayi</name>
    <dbReference type="NCBI Taxonomy" id="1641"/>
    <lineage>
        <taxon>Bacteria</taxon>
        <taxon>Bacillati</taxon>
        <taxon>Bacillota</taxon>
        <taxon>Bacilli</taxon>
        <taxon>Bacillales</taxon>
        <taxon>Listeriaceae</taxon>
        <taxon>Listeria</taxon>
    </lineage>
</organism>
<name>A0A378MG61_LISGR</name>
<evidence type="ECO:0000313" key="3">
    <source>
        <dbReference type="Proteomes" id="UP000254879"/>
    </source>
</evidence>
<feature type="region of interest" description="Disordered" evidence="1">
    <location>
        <begin position="1"/>
        <end position="38"/>
    </location>
</feature>
<evidence type="ECO:0000313" key="2">
    <source>
        <dbReference type="EMBL" id="STY44523.1"/>
    </source>
</evidence>
<dbReference type="NCBIfam" id="TIGR04197">
    <property type="entry name" value="T7SS_SACOL2603"/>
    <property type="match status" value="1"/>
</dbReference>
<dbReference type="InterPro" id="IPR021477">
    <property type="entry name" value="TVIIS_effector_SACOL2603_fam"/>
</dbReference>
<accession>A0A378MG61</accession>
<dbReference type="AlphaFoldDB" id="A0A378MG61"/>
<dbReference type="RefSeq" id="WP_003757107.1">
    <property type="nucleotide sequence ID" value="NZ_CABKNG010000001.1"/>
</dbReference>
<gene>
    <name evidence="2" type="ORF">NCTC10815_01872</name>
</gene>
<evidence type="ECO:0000256" key="1">
    <source>
        <dbReference type="SAM" id="MobiDB-lite"/>
    </source>
</evidence>
<protein>
    <submittedName>
        <fullName evidence="2">Type VII secretion effector</fullName>
    </submittedName>
</protein>